<sequence length="502" mass="56039">MVRPRRAAAQKPEGHYAAATSPIKKRRISTIASSARKKGKQKTEFQYAEDAMRLPLPGFAPAPAPAPAPSHKPIPVMVPPPLNPAALALDLKKSYEGQIPLPTLPKRQKRWRQPAKNPIIRLEDTPKGWNAKEPDLDPDDLEAQIARCRERIGDNIMSRVFEFTLEKLLKEQKSREAMMDLEPAGLSWPVVQRLQTLQGTLEWLQSENDKYELVGNVTNIMAAYRSGHLRWNPGLVTYWSKGVLLCQPRPFRWNEFDIINAQHDGHTGFWVEGLEGQSPIPQMAEWIAKPFPGHGEFCTHMDLSLKLPQSTIQPTALFQPVLPSMPLDFSFMDDTGASVMQINESDMRNLVTYNCDPLGNDPPLPPLLGSMAVTLANGSTESYICRRFEVNMWSARSTNYLDFLWHPVQVLIHDDTVVSSKVRLNGPWLRHRMYTASAPDSTSYTYFGDIHPRFMSVPTANPLHTVALLPDLPLDPVPKAAKTVTAVTAVGSARPAAGGLFP</sequence>
<dbReference type="AlphaFoldDB" id="A0A7T6XUF2"/>
<organism evidence="2 3">
    <name type="scientific">Penicillium digitatum</name>
    <name type="common">Green mold</name>
    <dbReference type="NCBI Taxonomy" id="36651"/>
    <lineage>
        <taxon>Eukaryota</taxon>
        <taxon>Fungi</taxon>
        <taxon>Dikarya</taxon>
        <taxon>Ascomycota</taxon>
        <taxon>Pezizomycotina</taxon>
        <taxon>Eurotiomycetes</taxon>
        <taxon>Eurotiomycetidae</taxon>
        <taxon>Eurotiales</taxon>
        <taxon>Aspergillaceae</taxon>
        <taxon>Penicillium</taxon>
    </lineage>
</organism>
<proteinExistence type="predicted"/>
<feature type="region of interest" description="Disordered" evidence="1">
    <location>
        <begin position="1"/>
        <end position="49"/>
    </location>
</feature>
<dbReference type="Proteomes" id="UP000595662">
    <property type="component" value="Chromosome 6"/>
</dbReference>
<evidence type="ECO:0000313" key="2">
    <source>
        <dbReference type="EMBL" id="QQK47484.1"/>
    </source>
</evidence>
<name>A0A7T6XUF2_PENDI</name>
<gene>
    <name evidence="2" type="ORF">Pdw03_5119</name>
</gene>
<dbReference type="RefSeq" id="XP_065957896.1">
    <property type="nucleotide sequence ID" value="XM_066100956.1"/>
</dbReference>
<accession>A0A7T6XUF2</accession>
<evidence type="ECO:0000256" key="1">
    <source>
        <dbReference type="SAM" id="MobiDB-lite"/>
    </source>
</evidence>
<evidence type="ECO:0000313" key="3">
    <source>
        <dbReference type="Proteomes" id="UP000595662"/>
    </source>
</evidence>
<dbReference type="GeneID" id="26228753"/>
<dbReference type="VEuPathDB" id="FungiDB:PDIP_04300"/>
<dbReference type="EMBL" id="CP060779">
    <property type="protein sequence ID" value="QQK47484.1"/>
    <property type="molecule type" value="Genomic_DNA"/>
</dbReference>
<protein>
    <submittedName>
        <fullName evidence="2">Class II aldolase/adducin, N-terminal</fullName>
    </submittedName>
</protein>
<reference evidence="2 3" key="1">
    <citation type="submission" date="2020-08" db="EMBL/GenBank/DDBJ databases">
        <title>The completed genome sequence of the pathogenic ascomycete fungus Penicillium digitatum.</title>
        <authorList>
            <person name="Wang M."/>
        </authorList>
    </citation>
    <scope>NUCLEOTIDE SEQUENCE [LARGE SCALE GENOMIC DNA]</scope>
    <source>
        <strain evidence="2 3">PdW03</strain>
    </source>
</reference>